<evidence type="ECO:0000256" key="4">
    <source>
        <dbReference type="ARBA" id="ARBA00022448"/>
    </source>
</evidence>
<reference evidence="10" key="2">
    <citation type="submission" date="2025-09" db="UniProtKB">
        <authorList>
            <consortium name="Ensembl"/>
        </authorList>
    </citation>
    <scope>IDENTIFICATION</scope>
</reference>
<evidence type="ECO:0000256" key="2">
    <source>
        <dbReference type="ARBA" id="ARBA00004651"/>
    </source>
</evidence>
<comment type="subcellular location">
    <subcellularLocation>
        <location evidence="2 9">Cell membrane</location>
        <topology evidence="2 9">Multi-pass membrane protein</topology>
    </subcellularLocation>
</comment>
<dbReference type="OMA" id="FMAMFLH"/>
<dbReference type="GeneTree" id="ENSGT00390000003774"/>
<keyword evidence="8 9" id="KW-0472">Membrane</keyword>
<sequence length="431" mass="45593">MGLGIHILVCLLGIGSWVAVNGLWVELPLMVPRAPEGWFLPSCLTVIIQLANVGPLLVTLLHRFLPGRLSEVGVICAILGLGSLACLLLAFFWETTTLVGGAPHSTALFVLFFFLALVDCTSSVTFLPYMRKLQPEYLSTYFVGEGLSGLLPGLVALGQGVGAVHCVNGSLGNATGLQAEYQEARFSVHTFFLFLSSMMGLCLASFLLLNYLPAARKERAKEKCQAQLQPGHLSEPHRAAEGGPVTRRPCGSAFCASGCFQVACIFGMLAWANALTNGALPAVQSYSCLPYGNVAYHLSATLAALANPLACCVGMFLPNRSLVLMGALSVAGSLFASYIMAMAVLSPCPPLLQSSLGSVLIVLSWVLFVGLFSYVKLMISKILRDKGHSSLVWCGAVVQLGSMVGALAMFPLVSVYGLFLSGDPCEADCLG</sequence>
<evidence type="ECO:0000256" key="8">
    <source>
        <dbReference type="ARBA" id="ARBA00023136"/>
    </source>
</evidence>
<comment type="catalytic activity">
    <reaction evidence="1 9">
        <text>riboflavin(in) = riboflavin(out)</text>
        <dbReference type="Rhea" id="RHEA:35015"/>
        <dbReference type="ChEBI" id="CHEBI:57986"/>
    </reaction>
</comment>
<keyword evidence="5 9" id="KW-1003">Cell membrane</keyword>
<feature type="transmembrane region" description="Helical" evidence="9">
    <location>
        <begin position="322"/>
        <end position="345"/>
    </location>
</feature>
<feature type="transmembrane region" description="Helical" evidence="9">
    <location>
        <begin position="357"/>
        <end position="379"/>
    </location>
</feature>
<feature type="transmembrane region" description="Helical" evidence="9">
    <location>
        <begin position="150"/>
        <end position="171"/>
    </location>
</feature>
<organism evidence="10 11">
    <name type="scientific">Salvator merianae</name>
    <name type="common">Argentine black and white tegu</name>
    <name type="synonym">Tupinambis merianae</name>
    <dbReference type="NCBI Taxonomy" id="96440"/>
    <lineage>
        <taxon>Eukaryota</taxon>
        <taxon>Metazoa</taxon>
        <taxon>Chordata</taxon>
        <taxon>Craniata</taxon>
        <taxon>Vertebrata</taxon>
        <taxon>Euteleostomi</taxon>
        <taxon>Lepidosauria</taxon>
        <taxon>Squamata</taxon>
        <taxon>Bifurcata</taxon>
        <taxon>Unidentata</taxon>
        <taxon>Episquamata</taxon>
        <taxon>Laterata</taxon>
        <taxon>Teiioidea</taxon>
        <taxon>Teiidae</taxon>
        <taxon>Salvator</taxon>
    </lineage>
</organism>
<feature type="transmembrane region" description="Helical" evidence="9">
    <location>
        <begin position="72"/>
        <end position="93"/>
    </location>
</feature>
<proteinExistence type="inferred from homology"/>
<evidence type="ECO:0000256" key="6">
    <source>
        <dbReference type="ARBA" id="ARBA00022692"/>
    </source>
</evidence>
<keyword evidence="7 9" id="KW-1133">Transmembrane helix</keyword>
<feature type="transmembrane region" description="Helical" evidence="9">
    <location>
        <begin position="191"/>
        <end position="212"/>
    </location>
</feature>
<name>A0A8D0BQA9_SALMN</name>
<evidence type="ECO:0000313" key="11">
    <source>
        <dbReference type="Proteomes" id="UP000694421"/>
    </source>
</evidence>
<evidence type="ECO:0000256" key="3">
    <source>
        <dbReference type="ARBA" id="ARBA00006366"/>
    </source>
</evidence>
<keyword evidence="4 9" id="KW-0813">Transport</keyword>
<evidence type="ECO:0000256" key="1">
    <source>
        <dbReference type="ARBA" id="ARBA00000215"/>
    </source>
</evidence>
<accession>A0A8D0BQA9</accession>
<evidence type="ECO:0000313" key="10">
    <source>
        <dbReference type="Ensembl" id="ENSSMRP00000011698.1"/>
    </source>
</evidence>
<dbReference type="AlphaFoldDB" id="A0A8D0BQA9"/>
<feature type="transmembrane region" description="Helical" evidence="9">
    <location>
        <begin position="391"/>
        <end position="413"/>
    </location>
</feature>
<feature type="transmembrane region" description="Helical" evidence="9">
    <location>
        <begin position="105"/>
        <end position="129"/>
    </location>
</feature>
<feature type="transmembrane region" description="Helical" evidence="9">
    <location>
        <begin position="253"/>
        <end position="274"/>
    </location>
</feature>
<keyword evidence="6 9" id="KW-0812">Transmembrane</keyword>
<evidence type="ECO:0000256" key="5">
    <source>
        <dbReference type="ARBA" id="ARBA00022475"/>
    </source>
</evidence>
<reference evidence="10" key="1">
    <citation type="submission" date="2025-08" db="UniProtKB">
        <authorList>
            <consortium name="Ensembl"/>
        </authorList>
    </citation>
    <scope>IDENTIFICATION</scope>
</reference>
<keyword evidence="11" id="KW-1185">Reference proteome</keyword>
<dbReference type="GO" id="GO:0032217">
    <property type="term" value="F:riboflavin transmembrane transporter activity"/>
    <property type="evidence" value="ECO:0007669"/>
    <property type="project" value="UniProtKB-UniRule"/>
</dbReference>
<feature type="transmembrane region" description="Helical" evidence="9">
    <location>
        <begin position="38"/>
        <end position="60"/>
    </location>
</feature>
<comment type="function">
    <text evidence="9">Plasma membrane transporter mediating the uptake by cells of the water soluble vitamin B2/riboflavin that plays a key role in biochemical oxidation-reduction reactions of the carbohydrate, lipid, and amino acid metabolism.</text>
</comment>
<evidence type="ECO:0000256" key="9">
    <source>
        <dbReference type="RuleBase" id="RU368035"/>
    </source>
</evidence>
<dbReference type="PANTHER" id="PTHR12929:SF6">
    <property type="entry name" value="SOLUTE CARRIER FAMILY 52, RIBOFLAVIN TRANSPORTER, MEMBER 3-B"/>
    <property type="match status" value="1"/>
</dbReference>
<dbReference type="InterPro" id="IPR009357">
    <property type="entry name" value="Riboflavin_transptr"/>
</dbReference>
<comment type="similarity">
    <text evidence="3 9">Belongs to the riboflavin transporter family.</text>
</comment>
<feature type="transmembrane region" description="Helical" evidence="9">
    <location>
        <begin position="294"/>
        <end position="317"/>
    </location>
</feature>
<dbReference type="Proteomes" id="UP000694421">
    <property type="component" value="Unplaced"/>
</dbReference>
<dbReference type="GO" id="GO:0005886">
    <property type="term" value="C:plasma membrane"/>
    <property type="evidence" value="ECO:0007669"/>
    <property type="project" value="UniProtKB-SubCell"/>
</dbReference>
<dbReference type="Ensembl" id="ENSSMRT00000013640.1">
    <property type="protein sequence ID" value="ENSSMRP00000011698.1"/>
    <property type="gene ID" value="ENSSMRG00000009194.1"/>
</dbReference>
<dbReference type="PANTHER" id="PTHR12929">
    <property type="entry name" value="SOLUTE CARRIER FAMILY 52"/>
    <property type="match status" value="1"/>
</dbReference>
<evidence type="ECO:0000256" key="7">
    <source>
        <dbReference type="ARBA" id="ARBA00022989"/>
    </source>
</evidence>
<dbReference type="Pfam" id="PF06237">
    <property type="entry name" value="SLC52_ribofla_tr"/>
    <property type="match status" value="1"/>
</dbReference>
<protein>
    <recommendedName>
        <fullName evidence="9">Riboflavin transporter</fullName>
    </recommendedName>
</protein>